<evidence type="ECO:0000313" key="3">
    <source>
        <dbReference type="Proteomes" id="UP000309215"/>
    </source>
</evidence>
<sequence length="369" mass="41506">MFKRLYIHNFRCLQNFELPIGDKPSALLIGKNGTGKSTIRHVLALLADLARGTNRIGQLVKVGDFSHGRTDEPMRFEVDVELSGRLYQYRLTLELPPGFKEIRVQTEELLLAGQPIYSREHAQVTLNKSSRTAPAAFLVDWHLIALPIIQEQSETDPLFLFKRWLARSVILAPIPSLITEESSGETLWPERDARNVGAWLAGLMNHSPRVYTTIDGYLRALWADFWDIQNPLVGGETRSLKVQFREGQRSLSLPFGALSDGEKCFFLCALVLAANEAYGPIFCFWDEPDSHLAIDEVGHFVIALRRSFESGGQVLMTSHNPETIRRFSDENTLVLSRRSHLEPTRIKSLEGIGVEGDLIEALLQGDVEA</sequence>
<dbReference type="AlphaFoldDB" id="A0A4U1JEM9"/>
<comment type="caution">
    <text evidence="2">The sequence shown here is derived from an EMBL/GenBank/DDBJ whole genome shotgun (WGS) entry which is preliminary data.</text>
</comment>
<gene>
    <name evidence="2" type="ORF">E8A74_12475</name>
</gene>
<dbReference type="PANTHER" id="PTHR32182">
    <property type="entry name" value="DNA REPLICATION AND REPAIR PROTEIN RECF"/>
    <property type="match status" value="1"/>
</dbReference>
<keyword evidence="2" id="KW-0547">Nucleotide-binding</keyword>
<evidence type="ECO:0000313" key="2">
    <source>
        <dbReference type="EMBL" id="TKD09532.1"/>
    </source>
</evidence>
<dbReference type="GO" id="GO:0005524">
    <property type="term" value="F:ATP binding"/>
    <property type="evidence" value="ECO:0007669"/>
    <property type="project" value="UniProtKB-KW"/>
</dbReference>
<dbReference type="RefSeq" id="WP_136929205.1">
    <property type="nucleotide sequence ID" value="NZ_SSMQ01000010.1"/>
</dbReference>
<dbReference type="GO" id="GO:0016887">
    <property type="term" value="F:ATP hydrolysis activity"/>
    <property type="evidence" value="ECO:0007669"/>
    <property type="project" value="InterPro"/>
</dbReference>
<dbReference type="PANTHER" id="PTHR32182:SF22">
    <property type="entry name" value="ATP-DEPENDENT ENDONUCLEASE, OLD FAMILY-RELATED"/>
    <property type="match status" value="1"/>
</dbReference>
<dbReference type="OrthoDB" id="127554at2"/>
<dbReference type="EMBL" id="SSMQ01000010">
    <property type="protein sequence ID" value="TKD09532.1"/>
    <property type="molecule type" value="Genomic_DNA"/>
</dbReference>
<dbReference type="Pfam" id="PF13304">
    <property type="entry name" value="AAA_21"/>
    <property type="match status" value="1"/>
</dbReference>
<dbReference type="GO" id="GO:0006302">
    <property type="term" value="P:double-strand break repair"/>
    <property type="evidence" value="ECO:0007669"/>
    <property type="project" value="TreeGrafter"/>
</dbReference>
<name>A0A4U1JEM9_9BACT</name>
<dbReference type="GO" id="GO:0000731">
    <property type="term" value="P:DNA synthesis involved in DNA repair"/>
    <property type="evidence" value="ECO:0007669"/>
    <property type="project" value="TreeGrafter"/>
</dbReference>
<reference evidence="2 3" key="1">
    <citation type="submission" date="2019-04" db="EMBL/GenBank/DDBJ databases">
        <authorList>
            <person name="Li Y."/>
            <person name="Wang J."/>
        </authorList>
    </citation>
    <scope>NUCLEOTIDE SEQUENCE [LARGE SCALE GENOMIC DNA]</scope>
    <source>
        <strain evidence="2 3">DSM 14668</strain>
    </source>
</reference>
<protein>
    <submittedName>
        <fullName evidence="2">ATP-binding protein</fullName>
    </submittedName>
</protein>
<accession>A0A4U1JEM9</accession>
<feature type="domain" description="ATPase AAA-type core" evidence="1">
    <location>
        <begin position="27"/>
        <end position="324"/>
    </location>
</feature>
<proteinExistence type="predicted"/>
<dbReference type="InterPro" id="IPR003959">
    <property type="entry name" value="ATPase_AAA_core"/>
</dbReference>
<organism evidence="2 3">
    <name type="scientific">Polyangium fumosum</name>
    <dbReference type="NCBI Taxonomy" id="889272"/>
    <lineage>
        <taxon>Bacteria</taxon>
        <taxon>Pseudomonadati</taxon>
        <taxon>Myxococcota</taxon>
        <taxon>Polyangia</taxon>
        <taxon>Polyangiales</taxon>
        <taxon>Polyangiaceae</taxon>
        <taxon>Polyangium</taxon>
    </lineage>
</organism>
<dbReference type="Proteomes" id="UP000309215">
    <property type="component" value="Unassembled WGS sequence"/>
</dbReference>
<keyword evidence="2" id="KW-0067">ATP-binding</keyword>
<dbReference type="CDD" id="cd00267">
    <property type="entry name" value="ABC_ATPase"/>
    <property type="match status" value="1"/>
</dbReference>
<dbReference type="Gene3D" id="3.40.50.300">
    <property type="entry name" value="P-loop containing nucleotide triphosphate hydrolases"/>
    <property type="match status" value="2"/>
</dbReference>
<keyword evidence="3" id="KW-1185">Reference proteome</keyword>
<dbReference type="SUPFAM" id="SSF52540">
    <property type="entry name" value="P-loop containing nucleoside triphosphate hydrolases"/>
    <property type="match status" value="1"/>
</dbReference>
<evidence type="ECO:0000259" key="1">
    <source>
        <dbReference type="Pfam" id="PF13304"/>
    </source>
</evidence>
<dbReference type="InterPro" id="IPR027417">
    <property type="entry name" value="P-loop_NTPase"/>
</dbReference>